<dbReference type="EMBL" id="FSRM01000002">
    <property type="protein sequence ID" value="SIO50748.1"/>
    <property type="molecule type" value="Genomic_DNA"/>
</dbReference>
<dbReference type="Gene3D" id="3.30.565.10">
    <property type="entry name" value="Histidine kinase-like ATPase, C-terminal domain"/>
    <property type="match status" value="1"/>
</dbReference>
<name>A0A1N6K2E1_9BURK</name>
<keyword evidence="8 15" id="KW-0418">Kinase</keyword>
<dbReference type="SMART" id="SM00387">
    <property type="entry name" value="HATPase_c"/>
    <property type="match status" value="1"/>
</dbReference>
<comment type="subcellular location">
    <subcellularLocation>
        <location evidence="2">Membrane</location>
        <topology evidence="2">Multi-pass membrane protein</topology>
    </subcellularLocation>
</comment>
<proteinExistence type="predicted"/>
<dbReference type="InterPro" id="IPR003594">
    <property type="entry name" value="HATPase_dom"/>
</dbReference>
<evidence type="ECO:0000313" key="16">
    <source>
        <dbReference type="Proteomes" id="UP000184693"/>
    </source>
</evidence>
<keyword evidence="6 13" id="KW-0812">Transmembrane</keyword>
<feature type="transmembrane region" description="Helical" evidence="13">
    <location>
        <begin position="85"/>
        <end position="104"/>
    </location>
</feature>
<dbReference type="Gene3D" id="1.10.287.130">
    <property type="match status" value="1"/>
</dbReference>
<dbReference type="PANTHER" id="PTHR45436">
    <property type="entry name" value="SENSOR HISTIDINE KINASE YKOH"/>
    <property type="match status" value="1"/>
</dbReference>
<dbReference type="Pfam" id="PF02518">
    <property type="entry name" value="HATPase_c"/>
    <property type="match status" value="1"/>
</dbReference>
<evidence type="ECO:0000256" key="5">
    <source>
        <dbReference type="ARBA" id="ARBA00022679"/>
    </source>
</evidence>
<dbReference type="OrthoDB" id="8554694at2"/>
<dbReference type="InterPro" id="IPR005467">
    <property type="entry name" value="His_kinase_dom"/>
</dbReference>
<evidence type="ECO:0000256" key="12">
    <source>
        <dbReference type="ARBA" id="ARBA00023136"/>
    </source>
</evidence>
<dbReference type="CDD" id="cd00075">
    <property type="entry name" value="HATPase"/>
    <property type="match status" value="1"/>
</dbReference>
<dbReference type="GO" id="GO:0005524">
    <property type="term" value="F:ATP binding"/>
    <property type="evidence" value="ECO:0007669"/>
    <property type="project" value="UniProtKB-KW"/>
</dbReference>
<evidence type="ECO:0000256" key="13">
    <source>
        <dbReference type="SAM" id="Phobius"/>
    </source>
</evidence>
<dbReference type="InterPro" id="IPR003661">
    <property type="entry name" value="HisK_dim/P_dom"/>
</dbReference>
<evidence type="ECO:0000256" key="10">
    <source>
        <dbReference type="ARBA" id="ARBA00022989"/>
    </source>
</evidence>
<evidence type="ECO:0000256" key="8">
    <source>
        <dbReference type="ARBA" id="ARBA00022777"/>
    </source>
</evidence>
<dbReference type="PROSITE" id="PS50109">
    <property type="entry name" value="HIS_KIN"/>
    <property type="match status" value="1"/>
</dbReference>
<dbReference type="CDD" id="cd00082">
    <property type="entry name" value="HisKA"/>
    <property type="match status" value="1"/>
</dbReference>
<dbReference type="SUPFAM" id="SSF47384">
    <property type="entry name" value="Homodimeric domain of signal transducing histidine kinase"/>
    <property type="match status" value="1"/>
</dbReference>
<dbReference type="Proteomes" id="UP000184693">
    <property type="component" value="Unassembled WGS sequence"/>
</dbReference>
<dbReference type="SUPFAM" id="SSF55874">
    <property type="entry name" value="ATPase domain of HSP90 chaperone/DNA topoisomerase II/histidine kinase"/>
    <property type="match status" value="1"/>
</dbReference>
<sequence length="385" mass="41261">MYGRFAANSLSRRLCFWLLCTLLTVGCAGIAGTVLVARKFETNVSQSAGAAAPQNAGEVVDTARGSDIASSGNNEKGGGLPLDCVAPIAMSLLLLALANVLIVCRCLRPLDQLQHLVASLDPERPKPVEAGDVPLELKPIVDTINGLAMRLSSRSEVDRRFTRNAAHLLRTPIAAVSVQVANLNNAPTGQHEERLAELQQGVERLTSLASQLLDLANADGEAPRDIVTNVALSRVVHDVVANLFPFAIQRDVDLGAGRIQEVNVRASEADLRILLRNVVDNAIRYSGAGAHVDITVSCIDNVAVILVIDDGHGMTAQHIDQVFERFQRDETHRGNGSGLGLPIARALATRYGGTVELENRSPRATGMIVRIEIPAIPDRENQDNV</sequence>
<evidence type="ECO:0000256" key="11">
    <source>
        <dbReference type="ARBA" id="ARBA00023012"/>
    </source>
</evidence>
<dbReference type="AlphaFoldDB" id="A0A1N6K2E1"/>
<keyword evidence="12 13" id="KW-0472">Membrane</keyword>
<dbReference type="GO" id="GO:0005886">
    <property type="term" value="C:plasma membrane"/>
    <property type="evidence" value="ECO:0007669"/>
    <property type="project" value="TreeGrafter"/>
</dbReference>
<evidence type="ECO:0000256" key="7">
    <source>
        <dbReference type="ARBA" id="ARBA00022741"/>
    </source>
</evidence>
<dbReference type="InterPro" id="IPR036097">
    <property type="entry name" value="HisK_dim/P_sf"/>
</dbReference>
<dbReference type="PROSITE" id="PS51257">
    <property type="entry name" value="PROKAR_LIPOPROTEIN"/>
    <property type="match status" value="1"/>
</dbReference>
<dbReference type="SMART" id="SM00388">
    <property type="entry name" value="HisKA"/>
    <property type="match status" value="1"/>
</dbReference>
<keyword evidence="5" id="KW-0808">Transferase</keyword>
<dbReference type="InterPro" id="IPR036890">
    <property type="entry name" value="HATPase_C_sf"/>
</dbReference>
<keyword evidence="4" id="KW-0597">Phosphoprotein</keyword>
<organism evidence="15 16">
    <name type="scientific">Paraburkholderia phenazinium</name>
    <dbReference type="NCBI Taxonomy" id="60549"/>
    <lineage>
        <taxon>Bacteria</taxon>
        <taxon>Pseudomonadati</taxon>
        <taxon>Pseudomonadota</taxon>
        <taxon>Betaproteobacteria</taxon>
        <taxon>Burkholderiales</taxon>
        <taxon>Burkholderiaceae</taxon>
        <taxon>Paraburkholderia</taxon>
    </lineage>
</organism>
<keyword evidence="7" id="KW-0547">Nucleotide-binding</keyword>
<evidence type="ECO:0000259" key="14">
    <source>
        <dbReference type="PROSITE" id="PS50109"/>
    </source>
</evidence>
<reference evidence="15 16" key="1">
    <citation type="submission" date="2016-11" db="EMBL/GenBank/DDBJ databases">
        <authorList>
            <person name="Jaros S."/>
            <person name="Januszkiewicz K."/>
            <person name="Wedrychowicz H."/>
        </authorList>
    </citation>
    <scope>NUCLEOTIDE SEQUENCE [LARGE SCALE GENOMIC DNA]</scope>
    <source>
        <strain evidence="15 16">GAS86</strain>
    </source>
</reference>
<evidence type="ECO:0000256" key="4">
    <source>
        <dbReference type="ARBA" id="ARBA00022553"/>
    </source>
</evidence>
<gene>
    <name evidence="15" type="ORF">SAMN05444168_5834</name>
</gene>
<dbReference type="InterPro" id="IPR050428">
    <property type="entry name" value="TCS_sensor_his_kinase"/>
</dbReference>
<evidence type="ECO:0000313" key="15">
    <source>
        <dbReference type="EMBL" id="SIO50748.1"/>
    </source>
</evidence>
<dbReference type="GO" id="GO:0000155">
    <property type="term" value="F:phosphorelay sensor kinase activity"/>
    <property type="evidence" value="ECO:0007669"/>
    <property type="project" value="InterPro"/>
</dbReference>
<dbReference type="PRINTS" id="PR00344">
    <property type="entry name" value="BCTRLSENSOR"/>
</dbReference>
<evidence type="ECO:0000256" key="6">
    <source>
        <dbReference type="ARBA" id="ARBA00022692"/>
    </source>
</evidence>
<keyword evidence="11" id="KW-0902">Two-component regulatory system</keyword>
<evidence type="ECO:0000256" key="2">
    <source>
        <dbReference type="ARBA" id="ARBA00004141"/>
    </source>
</evidence>
<comment type="catalytic activity">
    <reaction evidence="1">
        <text>ATP + protein L-histidine = ADP + protein N-phospho-L-histidine.</text>
        <dbReference type="EC" id="2.7.13.3"/>
    </reaction>
</comment>
<keyword evidence="9" id="KW-0067">ATP-binding</keyword>
<keyword evidence="10 13" id="KW-1133">Transmembrane helix</keyword>
<dbReference type="RefSeq" id="WP_074267758.1">
    <property type="nucleotide sequence ID" value="NZ_FSRM01000002.1"/>
</dbReference>
<dbReference type="PANTHER" id="PTHR45436:SF14">
    <property type="entry name" value="SENSOR PROTEIN QSEC"/>
    <property type="match status" value="1"/>
</dbReference>
<protein>
    <recommendedName>
        <fullName evidence="3">histidine kinase</fullName>
        <ecNumber evidence="3">2.7.13.3</ecNumber>
    </recommendedName>
</protein>
<accession>A0A1N6K2E1</accession>
<dbReference type="Pfam" id="PF00512">
    <property type="entry name" value="HisKA"/>
    <property type="match status" value="1"/>
</dbReference>
<dbReference type="InterPro" id="IPR004358">
    <property type="entry name" value="Sig_transdc_His_kin-like_C"/>
</dbReference>
<evidence type="ECO:0000256" key="3">
    <source>
        <dbReference type="ARBA" id="ARBA00012438"/>
    </source>
</evidence>
<feature type="domain" description="Histidine kinase" evidence="14">
    <location>
        <begin position="164"/>
        <end position="377"/>
    </location>
</feature>
<dbReference type="EC" id="2.7.13.3" evidence="3"/>
<evidence type="ECO:0000256" key="1">
    <source>
        <dbReference type="ARBA" id="ARBA00000085"/>
    </source>
</evidence>
<evidence type="ECO:0000256" key="9">
    <source>
        <dbReference type="ARBA" id="ARBA00022840"/>
    </source>
</evidence>